<name>A0AA38CHG5_TAXCH</name>
<reference evidence="2 3" key="1">
    <citation type="journal article" date="2021" name="Nat. Plants">
        <title>The Taxus genome provides insights into paclitaxel biosynthesis.</title>
        <authorList>
            <person name="Xiong X."/>
            <person name="Gou J."/>
            <person name="Liao Q."/>
            <person name="Li Y."/>
            <person name="Zhou Q."/>
            <person name="Bi G."/>
            <person name="Li C."/>
            <person name="Du R."/>
            <person name="Wang X."/>
            <person name="Sun T."/>
            <person name="Guo L."/>
            <person name="Liang H."/>
            <person name="Lu P."/>
            <person name="Wu Y."/>
            <person name="Zhang Z."/>
            <person name="Ro D.K."/>
            <person name="Shang Y."/>
            <person name="Huang S."/>
            <person name="Yan J."/>
        </authorList>
    </citation>
    <scope>NUCLEOTIDE SEQUENCE [LARGE SCALE GENOMIC DNA]</scope>
    <source>
        <strain evidence="2">Ta-2019</strain>
    </source>
</reference>
<feature type="non-terminal residue" evidence="2">
    <location>
        <position position="58"/>
    </location>
</feature>
<accession>A0AA38CHG5</accession>
<comment type="caution">
    <text evidence="2">The sequence shown here is derived from an EMBL/GenBank/DDBJ whole genome shotgun (WGS) entry which is preliminary data.</text>
</comment>
<organism evidence="2 3">
    <name type="scientific">Taxus chinensis</name>
    <name type="common">Chinese yew</name>
    <name type="synonym">Taxus wallichiana var. chinensis</name>
    <dbReference type="NCBI Taxonomy" id="29808"/>
    <lineage>
        <taxon>Eukaryota</taxon>
        <taxon>Viridiplantae</taxon>
        <taxon>Streptophyta</taxon>
        <taxon>Embryophyta</taxon>
        <taxon>Tracheophyta</taxon>
        <taxon>Spermatophyta</taxon>
        <taxon>Pinopsida</taxon>
        <taxon>Pinidae</taxon>
        <taxon>Conifers II</taxon>
        <taxon>Cupressales</taxon>
        <taxon>Taxaceae</taxon>
        <taxon>Taxus</taxon>
    </lineage>
</organism>
<evidence type="ECO:0000313" key="2">
    <source>
        <dbReference type="EMBL" id="KAH9297439.1"/>
    </source>
</evidence>
<feature type="non-terminal residue" evidence="2">
    <location>
        <position position="1"/>
    </location>
</feature>
<sequence>GGGFVTEDQKAKKRGKEGKKNGAGAKPGMRDVNAYFEGFFGSRTPCEETCIIIGELVT</sequence>
<dbReference type="EMBL" id="JAHRHJ020000010">
    <property type="protein sequence ID" value="KAH9297439.1"/>
    <property type="molecule type" value="Genomic_DNA"/>
</dbReference>
<dbReference type="Proteomes" id="UP000824469">
    <property type="component" value="Unassembled WGS sequence"/>
</dbReference>
<feature type="region of interest" description="Disordered" evidence="1">
    <location>
        <begin position="1"/>
        <end position="28"/>
    </location>
</feature>
<gene>
    <name evidence="2" type="ORF">KI387_029121</name>
</gene>
<proteinExistence type="predicted"/>
<evidence type="ECO:0000256" key="1">
    <source>
        <dbReference type="SAM" id="MobiDB-lite"/>
    </source>
</evidence>
<dbReference type="AlphaFoldDB" id="A0AA38CHG5"/>
<protein>
    <submittedName>
        <fullName evidence="2">Uncharacterized protein</fullName>
    </submittedName>
</protein>
<keyword evidence="3" id="KW-1185">Reference proteome</keyword>
<evidence type="ECO:0000313" key="3">
    <source>
        <dbReference type="Proteomes" id="UP000824469"/>
    </source>
</evidence>